<evidence type="ECO:0000313" key="11">
    <source>
        <dbReference type="EMBL" id="ODM87320.1"/>
    </source>
</evidence>
<evidence type="ECO:0000256" key="6">
    <source>
        <dbReference type="ARBA" id="ARBA00057540"/>
    </source>
</evidence>
<dbReference type="InterPro" id="IPR035903">
    <property type="entry name" value="HesB-like_dom_sf"/>
</dbReference>
<comment type="function">
    <text evidence="6">Involved in the maturation of mitochondrial 4Fe-4S proteins functioning late in the iron-sulfur cluster assembly pathway. May be involved in the binding of an intermediate of Fe/S cluster assembly.</text>
</comment>
<dbReference type="Proteomes" id="UP000094527">
    <property type="component" value="Unassembled WGS sequence"/>
</dbReference>
<dbReference type="PANTHER" id="PTHR43011:SF1">
    <property type="entry name" value="IRON-SULFUR CLUSTER ASSEMBLY 2 HOMOLOG, MITOCHONDRIAL"/>
    <property type="match status" value="1"/>
</dbReference>
<dbReference type="GO" id="GO:0005506">
    <property type="term" value="F:iron ion binding"/>
    <property type="evidence" value="ECO:0007669"/>
    <property type="project" value="TreeGrafter"/>
</dbReference>
<evidence type="ECO:0000313" key="12">
    <source>
        <dbReference type="Proteomes" id="UP000094527"/>
    </source>
</evidence>
<dbReference type="InterPro" id="IPR016092">
    <property type="entry name" value="ATAP"/>
</dbReference>
<dbReference type="Pfam" id="PF01521">
    <property type="entry name" value="Fe-S_biosyn"/>
    <property type="match status" value="1"/>
</dbReference>
<feature type="non-terminal residue" evidence="11">
    <location>
        <position position="1"/>
    </location>
</feature>
<dbReference type="PANTHER" id="PTHR43011">
    <property type="entry name" value="IRON-SULFUR CLUSTER ASSEMBLY 2 HOMOLOG, MITOCHONDRIAL"/>
    <property type="match status" value="1"/>
</dbReference>
<dbReference type="NCBIfam" id="TIGR00049">
    <property type="entry name" value="iron-sulfur cluster assembly accessory protein"/>
    <property type="match status" value="1"/>
</dbReference>
<dbReference type="Gene3D" id="2.60.300.12">
    <property type="entry name" value="HesB-like domain"/>
    <property type="match status" value="1"/>
</dbReference>
<proteinExistence type="inferred from homology"/>
<dbReference type="GO" id="GO:0016226">
    <property type="term" value="P:iron-sulfur cluster assembly"/>
    <property type="evidence" value="ECO:0007669"/>
    <property type="project" value="InterPro"/>
</dbReference>
<dbReference type="AlphaFoldDB" id="A0A1D2M2X7"/>
<accession>A0A1D2M2X7</accession>
<evidence type="ECO:0000256" key="3">
    <source>
        <dbReference type="ARBA" id="ARBA00022723"/>
    </source>
</evidence>
<dbReference type="GO" id="GO:0051539">
    <property type="term" value="F:4 iron, 4 sulfur cluster binding"/>
    <property type="evidence" value="ECO:0007669"/>
    <property type="project" value="TreeGrafter"/>
</dbReference>
<dbReference type="OrthoDB" id="1938621at2759"/>
<dbReference type="GO" id="GO:0051537">
    <property type="term" value="F:2 iron, 2 sulfur cluster binding"/>
    <property type="evidence" value="ECO:0007669"/>
    <property type="project" value="TreeGrafter"/>
</dbReference>
<comment type="similarity">
    <text evidence="2">Belongs to the HesB/IscA family.</text>
</comment>
<feature type="domain" description="Core" evidence="10">
    <location>
        <begin position="100"/>
        <end position="205"/>
    </location>
</feature>
<evidence type="ECO:0000256" key="2">
    <source>
        <dbReference type="ARBA" id="ARBA00006718"/>
    </source>
</evidence>
<organism evidence="11 12">
    <name type="scientific">Orchesella cincta</name>
    <name type="common">Springtail</name>
    <name type="synonym">Podura cincta</name>
    <dbReference type="NCBI Taxonomy" id="48709"/>
    <lineage>
        <taxon>Eukaryota</taxon>
        <taxon>Metazoa</taxon>
        <taxon>Ecdysozoa</taxon>
        <taxon>Arthropoda</taxon>
        <taxon>Hexapoda</taxon>
        <taxon>Collembola</taxon>
        <taxon>Entomobryomorpha</taxon>
        <taxon>Entomobryoidea</taxon>
        <taxon>Orchesellidae</taxon>
        <taxon>Orchesellinae</taxon>
        <taxon>Orchesella</taxon>
    </lineage>
</organism>
<protein>
    <recommendedName>
        <fullName evidence="7">Iron-sulfur cluster assembly 2 homolog, mitochondrial</fullName>
    </recommendedName>
    <alternativeName>
        <fullName evidence="8">HESB-like domain-containing protein 1</fullName>
    </alternativeName>
</protein>
<keyword evidence="4" id="KW-0408">Iron</keyword>
<comment type="subunit">
    <text evidence="9">Heterotetramer; forms a dimer of dimers with IBA57. Interacts with [2Fe-2S]-ISCA2 forming the heterodimer [2Fe- 2S]-ISCA2-IBA57 complex; [2Fe-2S] cluster binding is absolutely required to promote the complex formation.</text>
</comment>
<reference evidence="11 12" key="1">
    <citation type="journal article" date="2016" name="Genome Biol. Evol.">
        <title>Gene Family Evolution Reflects Adaptation to Soil Environmental Stressors in the Genome of the Collembolan Orchesella cincta.</title>
        <authorList>
            <person name="Faddeeva-Vakhrusheva A."/>
            <person name="Derks M.F."/>
            <person name="Anvar S.Y."/>
            <person name="Agamennone V."/>
            <person name="Suring W."/>
            <person name="Smit S."/>
            <person name="van Straalen N.M."/>
            <person name="Roelofs D."/>
        </authorList>
    </citation>
    <scope>NUCLEOTIDE SEQUENCE [LARGE SCALE GENOMIC DNA]</scope>
    <source>
        <tissue evidence="11">Mixed pool</tissue>
    </source>
</reference>
<comment type="caution">
    <text evidence="11">The sequence shown here is derived from an EMBL/GenBank/DDBJ whole genome shotgun (WGS) entry which is preliminary data.</text>
</comment>
<evidence type="ECO:0000256" key="4">
    <source>
        <dbReference type="ARBA" id="ARBA00023004"/>
    </source>
</evidence>
<name>A0A1D2M2X7_ORCCI</name>
<evidence type="ECO:0000259" key="10">
    <source>
        <dbReference type="Pfam" id="PF01521"/>
    </source>
</evidence>
<keyword evidence="5" id="KW-0496">Mitochondrion</keyword>
<evidence type="ECO:0000256" key="7">
    <source>
        <dbReference type="ARBA" id="ARBA00073313"/>
    </source>
</evidence>
<dbReference type="InterPro" id="IPR000361">
    <property type="entry name" value="ATAP_core_dom"/>
</dbReference>
<evidence type="ECO:0000256" key="8">
    <source>
        <dbReference type="ARBA" id="ARBA00077082"/>
    </source>
</evidence>
<comment type="subcellular location">
    <subcellularLocation>
        <location evidence="1">Mitochondrion</location>
    </subcellularLocation>
</comment>
<dbReference type="FunFam" id="2.60.300.12:FF:000006">
    <property type="entry name" value="Iron-sulfur cluster assembly 2 mitochondrial"/>
    <property type="match status" value="1"/>
</dbReference>
<dbReference type="SUPFAM" id="SSF89360">
    <property type="entry name" value="HesB-like domain"/>
    <property type="match status" value="1"/>
</dbReference>
<evidence type="ECO:0000256" key="1">
    <source>
        <dbReference type="ARBA" id="ARBA00004173"/>
    </source>
</evidence>
<evidence type="ECO:0000256" key="5">
    <source>
        <dbReference type="ARBA" id="ARBA00023128"/>
    </source>
</evidence>
<gene>
    <name evidence="11" type="ORF">Ocin01_19363</name>
</gene>
<sequence length="213" mass="23141">QQGYRYQPLELVDVVIPNPAASVPTQTFGSSTSVSIVASIMKHGLSLRTAATTVSKSSVSSSPHHHQCYVPPLHTTNFYSTSPRRMESSSKIQPASPQTLLITDSCKKRLAAILDEGTFLRVLVEGGGCSGFQYKFEVDKTLQEDDIMLSFDNPNSSSSSSPMVVIDKTSLDILRGSTLDFETELIRSAFRIINNPQAEQGCSCGSSFNVKID</sequence>
<evidence type="ECO:0000256" key="9">
    <source>
        <dbReference type="ARBA" id="ARBA00093471"/>
    </source>
</evidence>
<dbReference type="STRING" id="48709.A0A1D2M2X7"/>
<keyword evidence="3" id="KW-0479">Metal-binding</keyword>
<dbReference type="GO" id="GO:0120510">
    <property type="term" value="C:mitochondrial [4Fe-4S] assembly complex"/>
    <property type="evidence" value="ECO:0007669"/>
    <property type="project" value="UniProtKB-ARBA"/>
</dbReference>
<dbReference type="EMBL" id="LJIJ01005569">
    <property type="protein sequence ID" value="ODM87320.1"/>
    <property type="molecule type" value="Genomic_DNA"/>
</dbReference>
<keyword evidence="12" id="KW-1185">Reference proteome</keyword>